<evidence type="ECO:0000313" key="1">
    <source>
        <dbReference type="EMBL" id="KAK2661560.1"/>
    </source>
</evidence>
<dbReference type="Proteomes" id="UP001280121">
    <property type="component" value="Unassembled WGS sequence"/>
</dbReference>
<dbReference type="AlphaFoldDB" id="A0AAD9XLA6"/>
<name>A0AAD9XLA6_9ROSI</name>
<organism evidence="1 2">
    <name type="scientific">Dipteronia dyeriana</name>
    <dbReference type="NCBI Taxonomy" id="168575"/>
    <lineage>
        <taxon>Eukaryota</taxon>
        <taxon>Viridiplantae</taxon>
        <taxon>Streptophyta</taxon>
        <taxon>Embryophyta</taxon>
        <taxon>Tracheophyta</taxon>
        <taxon>Spermatophyta</taxon>
        <taxon>Magnoliopsida</taxon>
        <taxon>eudicotyledons</taxon>
        <taxon>Gunneridae</taxon>
        <taxon>Pentapetalae</taxon>
        <taxon>rosids</taxon>
        <taxon>malvids</taxon>
        <taxon>Sapindales</taxon>
        <taxon>Sapindaceae</taxon>
        <taxon>Hippocastanoideae</taxon>
        <taxon>Acereae</taxon>
        <taxon>Dipteronia</taxon>
    </lineage>
</organism>
<dbReference type="PANTHER" id="PTHR47150">
    <property type="entry name" value="OS12G0169200 PROTEIN"/>
    <property type="match status" value="1"/>
</dbReference>
<keyword evidence="2" id="KW-1185">Reference proteome</keyword>
<protein>
    <submittedName>
        <fullName evidence="1">Uncharacterized protein</fullName>
    </submittedName>
</protein>
<dbReference type="PANTHER" id="PTHR47150:SF5">
    <property type="entry name" value="OS07G0546750 PROTEIN"/>
    <property type="match status" value="1"/>
</dbReference>
<dbReference type="EMBL" id="JANJYI010000001">
    <property type="protein sequence ID" value="KAK2661560.1"/>
    <property type="molecule type" value="Genomic_DNA"/>
</dbReference>
<reference evidence="1" key="1">
    <citation type="journal article" date="2023" name="Plant J.">
        <title>Genome sequences and population genomics provide insights into the demographic history, inbreeding, and mutation load of two 'living fossil' tree species of Dipteronia.</title>
        <authorList>
            <person name="Feng Y."/>
            <person name="Comes H.P."/>
            <person name="Chen J."/>
            <person name="Zhu S."/>
            <person name="Lu R."/>
            <person name="Zhang X."/>
            <person name="Li P."/>
            <person name="Qiu J."/>
            <person name="Olsen K.M."/>
            <person name="Qiu Y."/>
        </authorList>
    </citation>
    <scope>NUCLEOTIDE SEQUENCE</scope>
    <source>
        <strain evidence="1">KIB01</strain>
    </source>
</reference>
<comment type="caution">
    <text evidence="1">The sequence shown here is derived from an EMBL/GenBank/DDBJ whole genome shotgun (WGS) entry which is preliminary data.</text>
</comment>
<gene>
    <name evidence="1" type="ORF">Ddye_000134</name>
</gene>
<accession>A0AAD9XLA6</accession>
<sequence length="119" mass="14086">MKDYFNEDCTYSDELFRQRFQMNRLLFICIHDPAHEHDPMNFKQRRDATKKLGLSSLQKVTAAIRMLAYVMAADQCDEYLKVVESTAIKDLCSAIIDIFGEEYLRTLSGSWKRMQWEDF</sequence>
<evidence type="ECO:0000313" key="2">
    <source>
        <dbReference type="Proteomes" id="UP001280121"/>
    </source>
</evidence>
<proteinExistence type="predicted"/>